<gene>
    <name evidence="6" type="ORF">CYNAS_LOCUS18557</name>
</gene>
<keyword evidence="1" id="KW-0547">Nucleotide-binding</keyword>
<dbReference type="EMBL" id="CATQJL010000316">
    <property type="protein sequence ID" value="CAJ0606574.1"/>
    <property type="molecule type" value="Genomic_DNA"/>
</dbReference>
<evidence type="ECO:0000313" key="6">
    <source>
        <dbReference type="EMBL" id="CAJ0606574.1"/>
    </source>
</evidence>
<dbReference type="GO" id="GO:0005524">
    <property type="term" value="F:ATP binding"/>
    <property type="evidence" value="ECO:0007669"/>
    <property type="project" value="UniProtKB-KW"/>
</dbReference>
<feature type="domain" description="MER3 helicase-like winged helix" evidence="5">
    <location>
        <begin position="39"/>
        <end position="96"/>
    </location>
</feature>
<keyword evidence="2" id="KW-0378">Hydrolase</keyword>
<name>A0AA36MBC0_CYLNA</name>
<evidence type="ECO:0000256" key="4">
    <source>
        <dbReference type="ARBA" id="ARBA00022840"/>
    </source>
</evidence>
<evidence type="ECO:0000313" key="7">
    <source>
        <dbReference type="Proteomes" id="UP001176961"/>
    </source>
</evidence>
<evidence type="ECO:0000256" key="1">
    <source>
        <dbReference type="ARBA" id="ARBA00022741"/>
    </source>
</evidence>
<keyword evidence="4" id="KW-0067">ATP-binding</keyword>
<dbReference type="GO" id="GO:0016787">
    <property type="term" value="F:hydrolase activity"/>
    <property type="evidence" value="ECO:0007669"/>
    <property type="project" value="UniProtKB-KW"/>
</dbReference>
<dbReference type="InterPro" id="IPR050474">
    <property type="entry name" value="Hel308_SKI2-like"/>
</dbReference>
<dbReference type="Proteomes" id="UP001176961">
    <property type="component" value="Unassembled WGS sequence"/>
</dbReference>
<sequence length="125" mass="14290">MLGRAGRPQYEPKGKGILITNHSKQQLYLSLMNQQLPVESHMSRLPDMLNAEVVLGTISSVSDALSWLGYTYLYIRMLKSPTLYGIPIDQALTSMLLLTHVLYMVDRHAHVVTYFQKADLRLEQR</sequence>
<evidence type="ECO:0000256" key="2">
    <source>
        <dbReference type="ARBA" id="ARBA00022801"/>
    </source>
</evidence>
<dbReference type="PANTHER" id="PTHR47961">
    <property type="entry name" value="DNA POLYMERASE THETA, PUTATIVE (AFU_ORTHOLOGUE AFUA_1G05260)-RELATED"/>
    <property type="match status" value="1"/>
</dbReference>
<dbReference type="GO" id="GO:0005634">
    <property type="term" value="C:nucleus"/>
    <property type="evidence" value="ECO:0007669"/>
    <property type="project" value="TreeGrafter"/>
</dbReference>
<accession>A0AA36MBC0</accession>
<comment type="caution">
    <text evidence="6">The sequence shown here is derived from an EMBL/GenBank/DDBJ whole genome shotgun (WGS) entry which is preliminary data.</text>
</comment>
<dbReference type="Gene3D" id="1.10.10.10">
    <property type="entry name" value="Winged helix-like DNA-binding domain superfamily/Winged helix DNA-binding domain"/>
    <property type="match status" value="1"/>
</dbReference>
<protein>
    <recommendedName>
        <fullName evidence="5">MER3 helicase-like winged helix domain-containing protein</fullName>
    </recommendedName>
</protein>
<dbReference type="PANTHER" id="PTHR47961:SF4">
    <property type="entry name" value="ACTIVATING SIGNAL COINTEGRATOR 1 COMPLEX SUBUNIT 3"/>
    <property type="match status" value="1"/>
</dbReference>
<dbReference type="InterPro" id="IPR057842">
    <property type="entry name" value="WH_MER3"/>
</dbReference>
<keyword evidence="3" id="KW-0347">Helicase</keyword>
<dbReference type="InterPro" id="IPR027417">
    <property type="entry name" value="P-loop_NTPase"/>
</dbReference>
<dbReference type="Gene3D" id="3.40.50.300">
    <property type="entry name" value="P-loop containing nucleotide triphosphate hydrolases"/>
    <property type="match status" value="1"/>
</dbReference>
<dbReference type="FunFam" id="1.10.10.10:FF:000024">
    <property type="entry name" value="U5 small nuclear ribonucleoprotein helicase"/>
    <property type="match status" value="1"/>
</dbReference>
<evidence type="ECO:0000256" key="3">
    <source>
        <dbReference type="ARBA" id="ARBA00022806"/>
    </source>
</evidence>
<dbReference type="InterPro" id="IPR036388">
    <property type="entry name" value="WH-like_DNA-bd_sf"/>
</dbReference>
<organism evidence="6 7">
    <name type="scientific">Cylicocyclus nassatus</name>
    <name type="common">Nematode worm</name>
    <dbReference type="NCBI Taxonomy" id="53992"/>
    <lineage>
        <taxon>Eukaryota</taxon>
        <taxon>Metazoa</taxon>
        <taxon>Ecdysozoa</taxon>
        <taxon>Nematoda</taxon>
        <taxon>Chromadorea</taxon>
        <taxon>Rhabditida</taxon>
        <taxon>Rhabditina</taxon>
        <taxon>Rhabditomorpha</taxon>
        <taxon>Strongyloidea</taxon>
        <taxon>Strongylidae</taxon>
        <taxon>Cylicocyclus</taxon>
    </lineage>
</organism>
<dbReference type="Pfam" id="PF23445">
    <property type="entry name" value="WHD_SNRNP200"/>
    <property type="match status" value="1"/>
</dbReference>
<dbReference type="AlphaFoldDB" id="A0AA36MBC0"/>
<reference evidence="6" key="1">
    <citation type="submission" date="2023-07" db="EMBL/GenBank/DDBJ databases">
        <authorList>
            <consortium name="CYATHOMIX"/>
        </authorList>
    </citation>
    <scope>NUCLEOTIDE SEQUENCE</scope>
    <source>
        <strain evidence="6">N/A</strain>
    </source>
</reference>
<dbReference type="GO" id="GO:0000712">
    <property type="term" value="P:resolution of meiotic recombination intermediates"/>
    <property type="evidence" value="ECO:0007669"/>
    <property type="project" value="TreeGrafter"/>
</dbReference>
<proteinExistence type="predicted"/>
<dbReference type="GO" id="GO:0003678">
    <property type="term" value="F:DNA helicase activity"/>
    <property type="evidence" value="ECO:0007669"/>
    <property type="project" value="TreeGrafter"/>
</dbReference>
<evidence type="ECO:0000259" key="5">
    <source>
        <dbReference type="Pfam" id="PF23445"/>
    </source>
</evidence>
<keyword evidence="7" id="KW-1185">Reference proteome</keyword>